<dbReference type="InterPro" id="IPR016181">
    <property type="entry name" value="Acyl_CoA_acyltransferase"/>
</dbReference>
<dbReference type="STRING" id="321614.Q0UU22"/>
<proteinExistence type="predicted"/>
<dbReference type="SUPFAM" id="SSF55729">
    <property type="entry name" value="Acyl-CoA N-acyltransferases (Nat)"/>
    <property type="match status" value="1"/>
</dbReference>
<dbReference type="PROSITE" id="PS51186">
    <property type="entry name" value="GNAT"/>
    <property type="match status" value="1"/>
</dbReference>
<dbReference type="Gene3D" id="3.40.630.30">
    <property type="match status" value="1"/>
</dbReference>
<evidence type="ECO:0000313" key="4">
    <source>
        <dbReference type="Proteomes" id="UP000001055"/>
    </source>
</evidence>
<evidence type="ECO:0000259" key="2">
    <source>
        <dbReference type="PROSITE" id="PS51186"/>
    </source>
</evidence>
<dbReference type="PANTHER" id="PTHR43792">
    <property type="entry name" value="GNAT FAMILY, PUTATIVE (AFU_ORTHOLOGUE AFUA_3G00765)-RELATED-RELATED"/>
    <property type="match status" value="1"/>
</dbReference>
<dbReference type="OMA" id="YGVQKLG"/>
<dbReference type="KEGG" id="pno:SNOG_04742"/>
<evidence type="ECO:0000256" key="1">
    <source>
        <dbReference type="SAM" id="MobiDB-lite"/>
    </source>
</evidence>
<dbReference type="RefSeq" id="XP_001795154.1">
    <property type="nucleotide sequence ID" value="XM_001795102.1"/>
</dbReference>
<dbReference type="InterPro" id="IPR051531">
    <property type="entry name" value="N-acetyltransferase"/>
</dbReference>
<dbReference type="Proteomes" id="UP000001055">
    <property type="component" value="Unassembled WGS sequence"/>
</dbReference>
<dbReference type="eggNOG" id="ENOG502S37A">
    <property type="taxonomic scope" value="Eukaryota"/>
</dbReference>
<dbReference type="GeneID" id="5972022"/>
<dbReference type="VEuPathDB" id="FungiDB:JI435_047420"/>
<accession>Q0UU22</accession>
<feature type="region of interest" description="Disordered" evidence="1">
    <location>
        <begin position="1"/>
        <end position="27"/>
    </location>
</feature>
<name>Q0UU22_PHANO</name>
<dbReference type="InParanoid" id="Q0UU22"/>
<dbReference type="Pfam" id="PF13302">
    <property type="entry name" value="Acetyltransf_3"/>
    <property type="match status" value="1"/>
</dbReference>
<feature type="domain" description="N-acetyltransferase" evidence="2">
    <location>
        <begin position="40"/>
        <end position="193"/>
    </location>
</feature>
<dbReference type="HOGENOM" id="CLU_013985_3_1_1"/>
<dbReference type="AlphaFoldDB" id="Q0UU22"/>
<organism evidence="3 4">
    <name type="scientific">Phaeosphaeria nodorum (strain SN15 / ATCC MYA-4574 / FGSC 10173)</name>
    <name type="common">Glume blotch fungus</name>
    <name type="synonym">Parastagonospora nodorum</name>
    <dbReference type="NCBI Taxonomy" id="321614"/>
    <lineage>
        <taxon>Eukaryota</taxon>
        <taxon>Fungi</taxon>
        <taxon>Dikarya</taxon>
        <taxon>Ascomycota</taxon>
        <taxon>Pezizomycotina</taxon>
        <taxon>Dothideomycetes</taxon>
        <taxon>Pleosporomycetidae</taxon>
        <taxon>Pleosporales</taxon>
        <taxon>Pleosporineae</taxon>
        <taxon>Phaeosphaeriaceae</taxon>
        <taxon>Parastagonospora</taxon>
    </lineage>
</organism>
<dbReference type="InterPro" id="IPR000182">
    <property type="entry name" value="GNAT_dom"/>
</dbReference>
<sequence length="207" mass="22839">MSDPNFHIPTPRLFHIPPMPPPTTPTATSPLPLLHNPASIKHNPSGPTAVPDREAARSFITTASERLARTGYGRYLVSLRPSPSSPFSPENQELIGVVTLQLQRYPSSPGPLIPDIGFNFLPQYHGKGYAKEAAQALMEWYTREKGVKKFAALTDETNGEAKKLLGKLGFREWGERVVRGVSGEGEEERLSVWTRGVEEGELEGLRL</sequence>
<gene>
    <name evidence="3" type="ORF">SNOG_04742</name>
</gene>
<dbReference type="GO" id="GO:0016747">
    <property type="term" value="F:acyltransferase activity, transferring groups other than amino-acyl groups"/>
    <property type="evidence" value="ECO:0007669"/>
    <property type="project" value="InterPro"/>
</dbReference>
<reference evidence="4" key="1">
    <citation type="journal article" date="2007" name="Plant Cell">
        <title>Dothideomycete-plant interactions illuminated by genome sequencing and EST analysis of the wheat pathogen Stagonospora nodorum.</title>
        <authorList>
            <person name="Hane J.K."/>
            <person name="Lowe R.G."/>
            <person name="Solomon P.S."/>
            <person name="Tan K.C."/>
            <person name="Schoch C.L."/>
            <person name="Spatafora J.W."/>
            <person name="Crous P.W."/>
            <person name="Kodira C."/>
            <person name="Birren B.W."/>
            <person name="Galagan J.E."/>
            <person name="Torriani S.F."/>
            <person name="McDonald B.A."/>
            <person name="Oliver R.P."/>
        </authorList>
    </citation>
    <scope>NUCLEOTIDE SEQUENCE [LARGE SCALE GENOMIC DNA]</scope>
    <source>
        <strain evidence="4">SN15 / ATCC MYA-4574 / FGSC 10173</strain>
    </source>
</reference>
<protein>
    <recommendedName>
        <fullName evidence="2">N-acetyltransferase domain-containing protein</fullName>
    </recommendedName>
</protein>
<evidence type="ECO:0000313" key="3">
    <source>
        <dbReference type="EMBL" id="EAT88502.1"/>
    </source>
</evidence>
<dbReference type="PANTHER" id="PTHR43792:SF16">
    <property type="entry name" value="N-ACETYLTRANSFERASE DOMAIN-CONTAINING PROTEIN"/>
    <property type="match status" value="1"/>
</dbReference>
<dbReference type="EMBL" id="CH445330">
    <property type="protein sequence ID" value="EAT88502.1"/>
    <property type="molecule type" value="Genomic_DNA"/>
</dbReference>